<evidence type="ECO:0000313" key="1">
    <source>
        <dbReference type="EMBL" id="GMS86318.1"/>
    </source>
</evidence>
<name>A0AAV5SWB1_9BILA</name>
<sequence>DLSWSFQSYHGTYLSAQIIDGHMCTMKHNMRLETFTLVLHECSDANTNCAGWQTNNQFCIKTTNTDAMKLLYCCRTCRENVLAPTTTKPINDCPALKTISQAQIDARYPGMNIKCSPPSLSA</sequence>
<comment type="caution">
    <text evidence="1">The sequence shown here is derived from an EMBL/GenBank/DDBJ whole genome shotgun (WGS) entry which is preliminary data.</text>
</comment>
<dbReference type="Proteomes" id="UP001432027">
    <property type="component" value="Unassembled WGS sequence"/>
</dbReference>
<proteinExistence type="predicted"/>
<keyword evidence="2" id="KW-1185">Reference proteome</keyword>
<gene>
    <name evidence="1" type="ORF">PENTCL1PPCAC_8493</name>
</gene>
<evidence type="ECO:0008006" key="3">
    <source>
        <dbReference type="Google" id="ProtNLM"/>
    </source>
</evidence>
<protein>
    <recommendedName>
        <fullName evidence="3">ShKT domain-containing protein</fullName>
    </recommendedName>
</protein>
<accession>A0AAV5SWB1</accession>
<evidence type="ECO:0000313" key="2">
    <source>
        <dbReference type="Proteomes" id="UP001432027"/>
    </source>
</evidence>
<dbReference type="AlphaFoldDB" id="A0AAV5SWB1"/>
<reference evidence="1" key="1">
    <citation type="submission" date="2023-10" db="EMBL/GenBank/DDBJ databases">
        <title>Genome assembly of Pristionchus species.</title>
        <authorList>
            <person name="Yoshida K."/>
            <person name="Sommer R.J."/>
        </authorList>
    </citation>
    <scope>NUCLEOTIDE SEQUENCE</scope>
    <source>
        <strain evidence="1">RS0144</strain>
    </source>
</reference>
<feature type="non-terminal residue" evidence="1">
    <location>
        <position position="1"/>
    </location>
</feature>
<feature type="non-terminal residue" evidence="1">
    <location>
        <position position="122"/>
    </location>
</feature>
<dbReference type="EMBL" id="BTSX01000002">
    <property type="protein sequence ID" value="GMS86318.1"/>
    <property type="molecule type" value="Genomic_DNA"/>
</dbReference>
<organism evidence="1 2">
    <name type="scientific">Pristionchus entomophagus</name>
    <dbReference type="NCBI Taxonomy" id="358040"/>
    <lineage>
        <taxon>Eukaryota</taxon>
        <taxon>Metazoa</taxon>
        <taxon>Ecdysozoa</taxon>
        <taxon>Nematoda</taxon>
        <taxon>Chromadorea</taxon>
        <taxon>Rhabditida</taxon>
        <taxon>Rhabditina</taxon>
        <taxon>Diplogasteromorpha</taxon>
        <taxon>Diplogasteroidea</taxon>
        <taxon>Neodiplogasteridae</taxon>
        <taxon>Pristionchus</taxon>
    </lineage>
</organism>